<dbReference type="OMA" id="DINPAWA"/>
<reference evidence="3" key="2">
    <citation type="submission" date="2006-03" db="EMBL/GenBank/DDBJ databases">
        <title>The genome sequence of the Plasmodium falciparum HB3.</title>
        <authorList>
            <consortium name="The Broad Institute Genome Sequencing Platform"/>
            <person name="Birren B."/>
            <person name="Lander E."/>
            <person name="Galagan J."/>
            <person name="Nusbaum C."/>
            <person name="Devon K."/>
            <person name="Henn M."/>
            <person name="Jaffe D."/>
            <person name="Butler J."/>
            <person name="Alvarez P."/>
            <person name="Gnerre S."/>
            <person name="Grabherr M."/>
            <person name="Kleber M."/>
            <person name="Mauceli E."/>
            <person name="Brockman W."/>
            <person name="MacCallum I.A."/>
            <person name="Rounsley S."/>
            <person name="Young S."/>
            <person name="LaButti K."/>
            <person name="Pushparaj V."/>
            <person name="DeCaprio D."/>
            <person name="Crawford M."/>
            <person name="Koehrsen M."/>
            <person name="Engels R."/>
            <person name="Montgomery P."/>
            <person name="Pearson M."/>
            <person name="Howarth C."/>
            <person name="Larson L."/>
            <person name="Luoma S."/>
            <person name="White J."/>
            <person name="Kodira C."/>
            <person name="Zeng Q."/>
            <person name="Oleary S."/>
            <person name="Yandava C."/>
            <person name="Alvarado L."/>
            <person name="Wirth D."/>
            <person name="Volkman S."/>
            <person name="Hartl D."/>
        </authorList>
    </citation>
    <scope>NUCLEOTIDE SEQUENCE [LARGE SCALE GENOMIC DNA]</scope>
</reference>
<dbReference type="PROSITE" id="PS50125">
    <property type="entry name" value="GUANYLATE_CYCLASE_2"/>
    <property type="match status" value="1"/>
</dbReference>
<evidence type="ECO:0000259" key="1">
    <source>
        <dbReference type="PROSITE" id="PS50125"/>
    </source>
</evidence>
<dbReference type="CDD" id="cd07302">
    <property type="entry name" value="CHD"/>
    <property type="match status" value="1"/>
</dbReference>
<evidence type="ECO:0000313" key="3">
    <source>
        <dbReference type="Proteomes" id="UP000054289"/>
    </source>
</evidence>
<accession>A0A0L7K6J3</accession>
<evidence type="ECO:0000313" key="2">
    <source>
        <dbReference type="EMBL" id="KOB58681.1"/>
    </source>
</evidence>
<dbReference type="OrthoDB" id="375301at2759"/>
<organism evidence="2 3">
    <name type="scientific">Plasmodium falciparum (isolate HB3)</name>
    <dbReference type="NCBI Taxonomy" id="137071"/>
    <lineage>
        <taxon>Eukaryota</taxon>
        <taxon>Sar</taxon>
        <taxon>Alveolata</taxon>
        <taxon>Apicomplexa</taxon>
        <taxon>Aconoidasida</taxon>
        <taxon>Haemosporida</taxon>
        <taxon>Plasmodiidae</taxon>
        <taxon>Plasmodium</taxon>
        <taxon>Plasmodium (Laverania)</taxon>
    </lineage>
</organism>
<feature type="domain" description="Guanylate cyclase" evidence="1">
    <location>
        <begin position="46"/>
        <end position="211"/>
    </location>
</feature>
<dbReference type="GO" id="GO:0035556">
    <property type="term" value="P:intracellular signal transduction"/>
    <property type="evidence" value="ECO:0007669"/>
    <property type="project" value="InterPro"/>
</dbReference>
<dbReference type="PANTHER" id="PTHR43336:SF3">
    <property type="entry name" value="GUANYLATE CYCLASE DOMAIN-CONTAINING PROTEIN"/>
    <property type="match status" value="1"/>
</dbReference>
<gene>
    <name evidence="2" type="ORF">PFHG_00429</name>
</gene>
<dbReference type="InterPro" id="IPR001054">
    <property type="entry name" value="A/G_cyclase"/>
</dbReference>
<dbReference type="InterPro" id="IPR029787">
    <property type="entry name" value="Nucleotide_cyclase"/>
</dbReference>
<protein>
    <recommendedName>
        <fullName evidence="1">Guanylate cyclase domain-containing protein</fullName>
    </recommendedName>
</protein>
<dbReference type="SUPFAM" id="SSF55073">
    <property type="entry name" value="Nucleotide cyclase"/>
    <property type="match status" value="1"/>
</dbReference>
<reference evidence="2 3" key="1">
    <citation type="submission" date="2006-03" db="EMBL/GenBank/DDBJ databases">
        <title>Annotation of Plasmodium falciparum HB3.</title>
        <authorList>
            <consortium name="The Broad Institute Genome Sequencing Platform"/>
            <person name="Volkman S.K."/>
            <person name="Neafsey D.E."/>
            <person name="Dash A.P."/>
            <person name="Chitnis C.E."/>
            <person name="Hartl D.L."/>
            <person name="Young S.K."/>
            <person name="Zeng Q."/>
            <person name="Koehrsen M."/>
            <person name="Alvarado L."/>
            <person name="Berlin A."/>
            <person name="Borenstein D."/>
            <person name="Chapman S.B."/>
            <person name="Chen Z."/>
            <person name="Engels R."/>
            <person name="Freedman E."/>
            <person name="Gellesch M."/>
            <person name="Goldberg J."/>
            <person name="Griggs A."/>
            <person name="Gujja S."/>
            <person name="Heilman E.R."/>
            <person name="Heiman D.I."/>
            <person name="Howarth C."/>
            <person name="Jen D."/>
            <person name="Larson L."/>
            <person name="Mehta T."/>
            <person name="Neiman D."/>
            <person name="Park D."/>
            <person name="Pearson M."/>
            <person name="Roberts A."/>
            <person name="Saif S."/>
            <person name="Shea T."/>
            <person name="Shenoy N."/>
            <person name="Sisk P."/>
            <person name="Stolte C."/>
            <person name="Sykes S."/>
            <person name="Walk T."/>
            <person name="White J."/>
            <person name="Yandava C."/>
            <person name="Haas B."/>
            <person name="Henn M.R."/>
            <person name="Nusbaum C."/>
            <person name="Birren B."/>
        </authorList>
    </citation>
    <scope>NUCLEOTIDE SEQUENCE [LARGE SCALE GENOMIC DNA]</scope>
    <source>
        <strain evidence="2">HB3</strain>
    </source>
</reference>
<name>A0A0L7K6J3_PLAFX</name>
<proteinExistence type="predicted"/>
<dbReference type="EMBL" id="CH671923">
    <property type="protein sequence ID" value="KOB58681.1"/>
    <property type="molecule type" value="Genomic_DNA"/>
</dbReference>
<dbReference type="Pfam" id="PF00211">
    <property type="entry name" value="Guanylate_cyc"/>
    <property type="match status" value="1"/>
</dbReference>
<dbReference type="Proteomes" id="UP000054289">
    <property type="component" value="Unassembled WGS sequence"/>
</dbReference>
<dbReference type="Gene3D" id="3.30.70.1230">
    <property type="entry name" value="Nucleotide cyclase"/>
    <property type="match status" value="1"/>
</dbReference>
<dbReference type="PANTHER" id="PTHR43336">
    <property type="entry name" value="OXYGEN SENSOR HISTIDINE KINASE RESPONSE REGULATOR DEVS/DOSS"/>
    <property type="match status" value="1"/>
</dbReference>
<dbReference type="KEGG" id="pfh:PFHG_00429"/>
<dbReference type="GO" id="GO:0009190">
    <property type="term" value="P:cyclic nucleotide biosynthetic process"/>
    <property type="evidence" value="ECO:0007669"/>
    <property type="project" value="InterPro"/>
</dbReference>
<dbReference type="AlphaFoldDB" id="A0A0L7K6J3"/>
<sequence length="347" mass="40921">MEENLMKLGTLMLLGFGEAGAKIISKNINEQERVNLLINGEIVYSVFSFCDIRNFTEITEVLKEKIMIFINLIAEIIHECCDFYGGTINKNIGDAFLLVWKYQKKEYSNKKMNMFKSPNNNYDEYSEKENINRICDLAFLSTVQTLIKLRKSEKIHIFLNNENMDELIKNNILELSFGLHFGWAIEGAIGSSYKIDLSYLSENVNIASRLQDISKIYKNNIVISGDFYDNMSEKFKVFDDIKKKAERKKRKKEVLNLSYNLYEEYAKNDDIKFIKIHYPKDYLEQFKIALESYLIGKWNESKNILEYLKRNNIFEDEILNQLWNFLSMNNFIAPSDWCGYRKFLQKS</sequence>